<gene>
    <name evidence="4" type="ORF">LTR97_002366</name>
</gene>
<evidence type="ECO:0000256" key="2">
    <source>
        <dbReference type="SAM" id="MobiDB-lite"/>
    </source>
</evidence>
<organism evidence="4 5">
    <name type="scientific">Elasticomyces elasticus</name>
    <dbReference type="NCBI Taxonomy" id="574655"/>
    <lineage>
        <taxon>Eukaryota</taxon>
        <taxon>Fungi</taxon>
        <taxon>Dikarya</taxon>
        <taxon>Ascomycota</taxon>
        <taxon>Pezizomycotina</taxon>
        <taxon>Dothideomycetes</taxon>
        <taxon>Dothideomycetidae</taxon>
        <taxon>Mycosphaerellales</taxon>
        <taxon>Teratosphaeriaceae</taxon>
        <taxon>Elasticomyces</taxon>
    </lineage>
</organism>
<sequence>MAMPRRSETRHAQEDKKQKQATGLALPLLLTSIVAVLVAGTDWAQRWLFSGCAIESLLVIYGAGRGSRIFSDVPLWTLLATGNLLYAIASTSWLLYGIFSTLCYPTIAITCLIQFDSVATFARKNLRKILKQLHFTRDKIALFNLPALEIDTDVHGLMVIRGITISLSRLTIVAHGVELGMKLVDDIELAMYADEVNIPLFRRVQVSDVYGSIKGGKAELFFGEVDTSQGDLVDDDFSILGDTPLLRAATAGAEGFTERPKQKLRKSQMGVDKMKDSSPWRGFDFVKTLSPDDDKAEKQYEAMLEEIRTSSTIYQSRQAVMHQMSSDSESEYESTPENDNDMRAAVCAELRQLPSIAHPPPRSVRVTTLQNSSPPWFRRFTHRLPFLLRLLLAVISYFHLINISSITVAASGVFAAAMLQQEVFKQYATENAELRRLERRVKTWLTDANFCLQLTGINGMAQVPLSTAWDIVAWLKFNDIMAYRTAPEKAEVSQVVRLGGADATATIPTFLLPHHEHVVPSMPTESEMEDLTHEIDEADGIPKTIQVKEKAKKVRKDETAISMSVHASLPATFDQSLMDFVAALVKATKIIELEKEFDEFERGGDAAATPPMSPTTSPIDDALSTTTTSSGTMSDTTTSSNARFKDLTKNLRQNLKDGTTGQQIKDLAKDLQQKTDTGFKGLQHKTNTGFKELSQNTKRMQKVMVSGMVNDRWIAKMVGKVALKLQQAQGDVGYSGEIPMPLAPYRAVEGLPTKILP</sequence>
<feature type="transmembrane region" description="Helical" evidence="3">
    <location>
        <begin position="21"/>
        <end position="41"/>
    </location>
</feature>
<dbReference type="EMBL" id="JAVRQU010000003">
    <property type="protein sequence ID" value="KAK5705248.1"/>
    <property type="molecule type" value="Genomic_DNA"/>
</dbReference>
<keyword evidence="3" id="KW-0812">Transmembrane</keyword>
<proteinExistence type="predicted"/>
<feature type="region of interest" description="Disordered" evidence="2">
    <location>
        <begin position="256"/>
        <end position="275"/>
    </location>
</feature>
<evidence type="ECO:0000256" key="3">
    <source>
        <dbReference type="SAM" id="Phobius"/>
    </source>
</evidence>
<feature type="coiled-coil region" evidence="1">
    <location>
        <begin position="420"/>
        <end position="447"/>
    </location>
</feature>
<keyword evidence="1" id="KW-0175">Coiled coil</keyword>
<dbReference type="AlphaFoldDB" id="A0AAN7WPR6"/>
<keyword evidence="3" id="KW-1133">Transmembrane helix</keyword>
<accession>A0AAN7WPR6</accession>
<reference evidence="4" key="1">
    <citation type="submission" date="2023-08" db="EMBL/GenBank/DDBJ databases">
        <title>Black Yeasts Isolated from many extreme environments.</title>
        <authorList>
            <person name="Coleine C."/>
            <person name="Stajich J.E."/>
            <person name="Selbmann L."/>
        </authorList>
    </citation>
    <scope>NUCLEOTIDE SEQUENCE</scope>
    <source>
        <strain evidence="4">CCFEE 5810</strain>
    </source>
</reference>
<feature type="transmembrane region" description="Helical" evidence="3">
    <location>
        <begin position="102"/>
        <end position="122"/>
    </location>
</feature>
<evidence type="ECO:0000256" key="1">
    <source>
        <dbReference type="SAM" id="Coils"/>
    </source>
</evidence>
<dbReference type="Proteomes" id="UP001310594">
    <property type="component" value="Unassembled WGS sequence"/>
</dbReference>
<keyword evidence="3" id="KW-0472">Membrane</keyword>
<evidence type="ECO:0000313" key="5">
    <source>
        <dbReference type="Proteomes" id="UP001310594"/>
    </source>
</evidence>
<feature type="transmembrane region" description="Helical" evidence="3">
    <location>
        <begin position="386"/>
        <end position="419"/>
    </location>
</feature>
<feature type="region of interest" description="Disordered" evidence="2">
    <location>
        <begin position="601"/>
        <end position="640"/>
    </location>
</feature>
<protein>
    <submittedName>
        <fullName evidence="4">Uncharacterized protein</fullName>
    </submittedName>
</protein>
<evidence type="ECO:0000313" key="4">
    <source>
        <dbReference type="EMBL" id="KAK5705248.1"/>
    </source>
</evidence>
<comment type="caution">
    <text evidence="4">The sequence shown here is derived from an EMBL/GenBank/DDBJ whole genome shotgun (WGS) entry which is preliminary data.</text>
</comment>
<feature type="compositionally biased region" description="Low complexity" evidence="2">
    <location>
        <begin position="606"/>
        <end position="640"/>
    </location>
</feature>
<name>A0AAN7WPR6_9PEZI</name>